<dbReference type="PANTHER" id="PTHR45947">
    <property type="entry name" value="SULFOQUINOVOSYL TRANSFERASE SQD2"/>
    <property type="match status" value="1"/>
</dbReference>
<reference evidence="3" key="1">
    <citation type="submission" date="2020-10" db="EMBL/GenBank/DDBJ databases">
        <authorList>
            <person name="Gilroy R."/>
        </authorList>
    </citation>
    <scope>NUCLEOTIDE SEQUENCE</scope>
    <source>
        <strain evidence="3">ChiBcec6-7307</strain>
    </source>
</reference>
<evidence type="ECO:0000259" key="1">
    <source>
        <dbReference type="Pfam" id="PF00534"/>
    </source>
</evidence>
<protein>
    <submittedName>
        <fullName evidence="3">Glycosyltransferase family 4 protein</fullName>
    </submittedName>
</protein>
<organism evidence="3 4">
    <name type="scientific">Candidatus Merdiplasma excrementigallinarum</name>
    <dbReference type="NCBI Taxonomy" id="2840864"/>
    <lineage>
        <taxon>Bacteria</taxon>
        <taxon>Bacillati</taxon>
        <taxon>Bacillota</taxon>
        <taxon>Clostridia</taxon>
        <taxon>Lachnospirales</taxon>
        <taxon>Lachnospiraceae</taxon>
        <taxon>Lachnospiraceae incertae sedis</taxon>
        <taxon>Candidatus Merdiplasma</taxon>
    </lineage>
</organism>
<evidence type="ECO:0000259" key="2">
    <source>
        <dbReference type="Pfam" id="PF13439"/>
    </source>
</evidence>
<dbReference type="Pfam" id="PF13439">
    <property type="entry name" value="Glyco_transf_4"/>
    <property type="match status" value="1"/>
</dbReference>
<feature type="domain" description="Glycosyltransferase subfamily 4-like N-terminal" evidence="2">
    <location>
        <begin position="41"/>
        <end position="138"/>
    </location>
</feature>
<evidence type="ECO:0000313" key="3">
    <source>
        <dbReference type="EMBL" id="HIV23072.1"/>
    </source>
</evidence>
<dbReference type="Pfam" id="PF00534">
    <property type="entry name" value="Glycos_transf_1"/>
    <property type="match status" value="1"/>
</dbReference>
<dbReference type="EMBL" id="DVOS01000037">
    <property type="protein sequence ID" value="HIV23072.1"/>
    <property type="molecule type" value="Genomic_DNA"/>
</dbReference>
<dbReference type="GO" id="GO:0016757">
    <property type="term" value="F:glycosyltransferase activity"/>
    <property type="evidence" value="ECO:0007669"/>
    <property type="project" value="InterPro"/>
</dbReference>
<gene>
    <name evidence="3" type="ORF">IAC80_03940</name>
</gene>
<name>A0A9D1NZ61_9FIRM</name>
<feature type="domain" description="Glycosyl transferase family 1" evidence="1">
    <location>
        <begin position="148"/>
        <end position="305"/>
    </location>
</feature>
<dbReference type="PANTHER" id="PTHR45947:SF3">
    <property type="entry name" value="SULFOQUINOVOSYL TRANSFERASE SQD2"/>
    <property type="match status" value="1"/>
</dbReference>
<comment type="caution">
    <text evidence="3">The sequence shown here is derived from an EMBL/GenBank/DDBJ whole genome shotgun (WGS) entry which is preliminary data.</text>
</comment>
<dbReference type="SUPFAM" id="SSF53756">
    <property type="entry name" value="UDP-Glycosyltransferase/glycogen phosphorylase"/>
    <property type="match status" value="1"/>
</dbReference>
<dbReference type="Gene3D" id="3.40.50.2000">
    <property type="entry name" value="Glycogen Phosphorylase B"/>
    <property type="match status" value="2"/>
</dbReference>
<dbReference type="AlphaFoldDB" id="A0A9D1NZ61"/>
<accession>A0A9D1NZ61</accession>
<dbReference type="InterPro" id="IPR028098">
    <property type="entry name" value="Glyco_trans_4-like_N"/>
</dbReference>
<dbReference type="InterPro" id="IPR001296">
    <property type="entry name" value="Glyco_trans_1"/>
</dbReference>
<dbReference type="CDD" id="cd03801">
    <property type="entry name" value="GT4_PimA-like"/>
    <property type="match status" value="1"/>
</dbReference>
<proteinExistence type="predicted"/>
<sequence length="332" mass="37790">MRVLLYTGGRNAVRQSGVGTALSHQERALAMADVDFTENPREEYDLVHINTVLPDARWMAAKARREGKKVVWHGHSTMEDFRRSFVGSNAAAPLFKKWLKSCYGSADLVLTPTEYSRKLLEGYGMGVEVVPISNGVDTGYFRKEPGQRRRFRERWGFEETQKVILCVGLPIERKGILDVIDLAGRLPWYQFVWCGHTYAGLLPGKIRRAIARAPGNLHFPGYLNREELRDAYGGCDLFFFPTYEETEGIVMLEALSMKIPVLVRDIPVYGDWLEHGAHVWKERDIPGFEARIQAILDQTCPDLTERGFQAARERDLRIVGESLASLYRAVIR</sequence>
<dbReference type="Proteomes" id="UP000886889">
    <property type="component" value="Unassembled WGS sequence"/>
</dbReference>
<reference evidence="3" key="2">
    <citation type="journal article" date="2021" name="PeerJ">
        <title>Extensive microbial diversity within the chicken gut microbiome revealed by metagenomics and culture.</title>
        <authorList>
            <person name="Gilroy R."/>
            <person name="Ravi A."/>
            <person name="Getino M."/>
            <person name="Pursley I."/>
            <person name="Horton D.L."/>
            <person name="Alikhan N.F."/>
            <person name="Baker D."/>
            <person name="Gharbi K."/>
            <person name="Hall N."/>
            <person name="Watson M."/>
            <person name="Adriaenssens E.M."/>
            <person name="Foster-Nyarko E."/>
            <person name="Jarju S."/>
            <person name="Secka A."/>
            <person name="Antonio M."/>
            <person name="Oren A."/>
            <person name="Chaudhuri R.R."/>
            <person name="La Ragione R."/>
            <person name="Hildebrand F."/>
            <person name="Pallen M.J."/>
        </authorList>
    </citation>
    <scope>NUCLEOTIDE SEQUENCE</scope>
    <source>
        <strain evidence="3">ChiBcec6-7307</strain>
    </source>
</reference>
<dbReference type="InterPro" id="IPR050194">
    <property type="entry name" value="Glycosyltransferase_grp1"/>
</dbReference>
<evidence type="ECO:0000313" key="4">
    <source>
        <dbReference type="Proteomes" id="UP000886889"/>
    </source>
</evidence>